<name>A0A921QGJ4_SORBI</name>
<dbReference type="AlphaFoldDB" id="A0A921QGJ4"/>
<evidence type="ECO:0000313" key="3">
    <source>
        <dbReference type="Proteomes" id="UP000807115"/>
    </source>
</evidence>
<keyword evidence="1" id="KW-1133">Transmembrane helix</keyword>
<accession>A0A921QGJ4</accession>
<keyword evidence="1" id="KW-0472">Membrane</keyword>
<protein>
    <submittedName>
        <fullName evidence="2">Uncharacterized protein</fullName>
    </submittedName>
</protein>
<evidence type="ECO:0000256" key="1">
    <source>
        <dbReference type="SAM" id="Phobius"/>
    </source>
</evidence>
<keyword evidence="1" id="KW-0812">Transmembrane</keyword>
<dbReference type="PANTHER" id="PTHR33115:SF82">
    <property type="entry name" value="OS12G0285100 PROTEIN"/>
    <property type="match status" value="1"/>
</dbReference>
<dbReference type="InterPro" id="IPR016024">
    <property type="entry name" value="ARM-type_fold"/>
</dbReference>
<gene>
    <name evidence="2" type="ORF">BDA96_08G153400</name>
</gene>
<dbReference type="InterPro" id="IPR011989">
    <property type="entry name" value="ARM-like"/>
</dbReference>
<dbReference type="EMBL" id="CM027687">
    <property type="protein sequence ID" value="KAG0521357.1"/>
    <property type="molecule type" value="Genomic_DNA"/>
</dbReference>
<dbReference type="SUPFAM" id="SSF48371">
    <property type="entry name" value="ARM repeat"/>
    <property type="match status" value="1"/>
</dbReference>
<feature type="transmembrane region" description="Helical" evidence="1">
    <location>
        <begin position="128"/>
        <end position="157"/>
    </location>
</feature>
<reference evidence="2" key="2">
    <citation type="submission" date="2020-10" db="EMBL/GenBank/DDBJ databases">
        <authorList>
            <person name="Cooper E.A."/>
            <person name="Brenton Z.W."/>
            <person name="Flinn B.S."/>
            <person name="Jenkins J."/>
            <person name="Shu S."/>
            <person name="Flowers D."/>
            <person name="Luo F."/>
            <person name="Wang Y."/>
            <person name="Xia P."/>
            <person name="Barry K."/>
            <person name="Daum C."/>
            <person name="Lipzen A."/>
            <person name="Yoshinaga Y."/>
            <person name="Schmutz J."/>
            <person name="Saski C."/>
            <person name="Vermerris W."/>
            <person name="Kresovich S."/>
        </authorList>
    </citation>
    <scope>NUCLEOTIDE SEQUENCE</scope>
</reference>
<organism evidence="2 3">
    <name type="scientific">Sorghum bicolor</name>
    <name type="common">Sorghum</name>
    <name type="synonym">Sorghum vulgare</name>
    <dbReference type="NCBI Taxonomy" id="4558"/>
    <lineage>
        <taxon>Eukaryota</taxon>
        <taxon>Viridiplantae</taxon>
        <taxon>Streptophyta</taxon>
        <taxon>Embryophyta</taxon>
        <taxon>Tracheophyta</taxon>
        <taxon>Spermatophyta</taxon>
        <taxon>Magnoliopsida</taxon>
        <taxon>Liliopsida</taxon>
        <taxon>Poales</taxon>
        <taxon>Poaceae</taxon>
        <taxon>PACMAD clade</taxon>
        <taxon>Panicoideae</taxon>
        <taxon>Andropogonodae</taxon>
        <taxon>Andropogoneae</taxon>
        <taxon>Sorghinae</taxon>
        <taxon>Sorghum</taxon>
    </lineage>
</organism>
<feature type="transmembrane region" description="Helical" evidence="1">
    <location>
        <begin position="32"/>
        <end position="59"/>
    </location>
</feature>
<dbReference type="Gene3D" id="1.25.10.10">
    <property type="entry name" value="Leucine-rich Repeat Variant"/>
    <property type="match status" value="1"/>
</dbReference>
<dbReference type="PANTHER" id="PTHR33115">
    <property type="entry name" value="ARM REPEAT SUPERFAMILY PROTEIN"/>
    <property type="match status" value="1"/>
</dbReference>
<reference evidence="2" key="1">
    <citation type="journal article" date="2019" name="BMC Genomics">
        <title>A new reference genome for Sorghum bicolor reveals high levels of sequence similarity between sweet and grain genotypes: implications for the genetics of sugar metabolism.</title>
        <authorList>
            <person name="Cooper E.A."/>
            <person name="Brenton Z.W."/>
            <person name="Flinn B.S."/>
            <person name="Jenkins J."/>
            <person name="Shu S."/>
            <person name="Flowers D."/>
            <person name="Luo F."/>
            <person name="Wang Y."/>
            <person name="Xia P."/>
            <person name="Barry K."/>
            <person name="Daum C."/>
            <person name="Lipzen A."/>
            <person name="Yoshinaga Y."/>
            <person name="Schmutz J."/>
            <person name="Saski C."/>
            <person name="Vermerris W."/>
            <person name="Kresovich S."/>
        </authorList>
    </citation>
    <scope>NUCLEOTIDE SEQUENCE</scope>
</reference>
<proteinExistence type="predicted"/>
<evidence type="ECO:0000313" key="2">
    <source>
        <dbReference type="EMBL" id="KAG0521357.1"/>
    </source>
</evidence>
<dbReference type="Proteomes" id="UP000807115">
    <property type="component" value="Chromosome 8"/>
</dbReference>
<comment type="caution">
    <text evidence="2">The sequence shown here is derived from an EMBL/GenBank/DDBJ whole genome shotgun (WGS) entry which is preliminary data.</text>
</comment>
<sequence>MASGLEQEQNSQPQSLGHIDEKWPEVMFINDYAVFIGYLSMAVTGTGFLVLTWSTVVLLGGFVTMLAKKDFWCLTVITLVQTRVFDVFLNGNISYIGYSFKRLWEAALSIALPHNPFRKWSARGLIRVLVFTTVLCPLFALYMFGLFISPGISLWRLLQQDYGDMAGDSSKANLKPALVVLYSLALVQGVLFYYRAISSLEEQRLLKLVAQAYRLDKDDKARGSISDYLREIRVGCEKDPSFARGRNLVTYAAGLMLSNSPDNYLSGARIIDTLIVWFSREPDQSVVESQRMLMNNMIGSASSSAIKKFVQMLDSKGQSDSEEIRSRAMRIVAHFASEIRLNKIPYGIQCISSFLESLEASISHHRHKETIIDILKKLTDDEENLRLMSNANGLALKIIKMLVDSDGGELHDSKHDRWCSNIAVPGMEVIKRFTSVIKRSNNVQLPRDILESPNAISTLESMLKCPKCKVQEELQKSVIMVLTQITSKETSLAAGEEIKKRLDEVKNRLILSLIAIFLDGGNGKSSVKKLAAGESLAKMSRINENSATILGAEDGRIVSGLTQVVLDKNSEYRKSAADILNHLCSHYTTNEDSRFQKLKKAMIDDVILPVLREVLGCRPTAEPRPPPWYPYLEDNVEEQEALSSLCATVHDILIRQDPNLATQFDQKAEEIGQEMETKEVMTFADLVKKAQDVVDNKRRRQSWVVHPYPPPQYVVCSAEEDPNSCCIS</sequence>